<proteinExistence type="predicted"/>
<organism evidence="1 2">
    <name type="scientific">Thiothrix litoralis</name>
    <dbReference type="NCBI Taxonomy" id="2891210"/>
    <lineage>
        <taxon>Bacteria</taxon>
        <taxon>Pseudomonadati</taxon>
        <taxon>Pseudomonadota</taxon>
        <taxon>Gammaproteobacteria</taxon>
        <taxon>Thiotrichales</taxon>
        <taxon>Thiotrichaceae</taxon>
        <taxon>Thiothrix</taxon>
    </lineage>
</organism>
<reference evidence="1 2" key="1">
    <citation type="submission" date="2021-04" db="EMBL/GenBank/DDBJ databases">
        <title>Genomics, taxonomy and metabolism of representatives of sulfur bacteria of the genus Thiothrix: Thiothrix fructosivorans QT, Thiothrix unzii A1T and three new species, Thiothrix subterranea sp. nov., Thiothrix litoralis sp. nov. and 'Candidatus Thiothrix anitrata' sp. nov.</title>
        <authorList>
            <person name="Ravin N.V."/>
            <person name="Smolyakov D."/>
            <person name="Rudenko T.S."/>
            <person name="Mardanov A.V."/>
            <person name="Beletsky A.V."/>
            <person name="Markov N.D."/>
            <person name="Fomenkov A.I."/>
            <person name="Roberts R.J."/>
            <person name="Karnachuk O.V."/>
            <person name="Novikov A."/>
            <person name="Grabovich M.Y."/>
        </authorList>
    </citation>
    <scope>NUCLEOTIDE SEQUENCE [LARGE SCALE GENOMIC DNA]</scope>
    <source>
        <strain evidence="1 2">AS</strain>
    </source>
</reference>
<sequence>MSEVFITKARLGNIASLVSYQISEDDIRDFYKKELLSYFSTPELNKLTAVKIILDSIENQSLRIKIIDVYKNAKERLESYKKTSDSRWIYLGSKPAYHGNRNCIHLNSTYDNYEIPVEIPKDKIEEYRAFFLDPENKDCYINNRVAFFGRVEFKFNVIIKNIKEVHIDNSGEEAINMMDGDNNQILEKIHQTIDEMNKYKIESIDVGNIISKTGFNTKAALKNPLFNNEQSIIKTWDEYKSKLKDLIIQHLTIEIAPDYKFDHQFLEDLGFRKCSKCF</sequence>
<evidence type="ECO:0000313" key="1">
    <source>
        <dbReference type="EMBL" id="QTR46592.1"/>
    </source>
</evidence>
<accession>A0ABX7WU97</accession>
<dbReference type="EMBL" id="CP072801">
    <property type="protein sequence ID" value="QTR46592.1"/>
    <property type="molecule type" value="Genomic_DNA"/>
</dbReference>
<evidence type="ECO:0000313" key="2">
    <source>
        <dbReference type="Proteomes" id="UP000672039"/>
    </source>
</evidence>
<dbReference type="Proteomes" id="UP000672039">
    <property type="component" value="Chromosome"/>
</dbReference>
<protein>
    <submittedName>
        <fullName evidence="1">Uncharacterized protein</fullName>
    </submittedName>
</protein>
<name>A0ABX7WU97_9GAMM</name>
<keyword evidence="2" id="KW-1185">Reference proteome</keyword>
<dbReference type="RefSeq" id="WP_210222924.1">
    <property type="nucleotide sequence ID" value="NZ_CP072801.1"/>
</dbReference>
<gene>
    <name evidence="1" type="ORF">J9253_01130</name>
</gene>